<feature type="compositionally biased region" description="Polar residues" evidence="1">
    <location>
        <begin position="11"/>
        <end position="20"/>
    </location>
</feature>
<evidence type="ECO:0000313" key="3">
    <source>
        <dbReference type="Proteomes" id="UP000054564"/>
    </source>
</evidence>
<keyword evidence="3" id="KW-1185">Reference proteome</keyword>
<reference evidence="3" key="1">
    <citation type="submission" date="2014-03" db="EMBL/GenBank/DDBJ databases">
        <title>The Genome Sequence of Puccinia striiformis f. sp. tritici PST-78.</title>
        <authorList>
            <consortium name="The Broad Institute Genome Sequencing Platform"/>
            <person name="Cuomo C."/>
            <person name="Hulbert S."/>
            <person name="Chen X."/>
            <person name="Walker B."/>
            <person name="Young S.K."/>
            <person name="Zeng Q."/>
            <person name="Gargeya S."/>
            <person name="Fitzgerald M."/>
            <person name="Haas B."/>
            <person name="Abouelleil A."/>
            <person name="Alvarado L."/>
            <person name="Arachchi H.M."/>
            <person name="Berlin A.M."/>
            <person name="Chapman S.B."/>
            <person name="Goldberg J."/>
            <person name="Griggs A."/>
            <person name="Gujja S."/>
            <person name="Hansen M."/>
            <person name="Howarth C."/>
            <person name="Imamovic A."/>
            <person name="Larimer J."/>
            <person name="McCowan C."/>
            <person name="Montmayeur A."/>
            <person name="Murphy C."/>
            <person name="Neiman D."/>
            <person name="Pearson M."/>
            <person name="Priest M."/>
            <person name="Roberts A."/>
            <person name="Saif S."/>
            <person name="Shea T."/>
            <person name="Sisk P."/>
            <person name="Sykes S."/>
            <person name="Wortman J."/>
            <person name="Nusbaum C."/>
            <person name="Birren B."/>
        </authorList>
    </citation>
    <scope>NUCLEOTIDE SEQUENCE [LARGE SCALE GENOMIC DNA]</scope>
    <source>
        <strain evidence="3">race PST-78</strain>
    </source>
</reference>
<evidence type="ECO:0008006" key="4">
    <source>
        <dbReference type="Google" id="ProtNLM"/>
    </source>
</evidence>
<dbReference type="OrthoDB" id="2505900at2759"/>
<sequence length="145" mass="16034">MNKLVAHSDCKTTQLTNLPNTIGKPSDSPQRLRSPNNKQGRTLPATYDPSTQIHIQELHILPRFEMASPSKEQPKAEVIPEKPDLSPAKGPVPPSPSPQGLIRCPICPVELPVLDAIKNHVREDHPQQFDPNLDKKPDPQTDPAK</sequence>
<feature type="region of interest" description="Disordered" evidence="1">
    <location>
        <begin position="62"/>
        <end position="103"/>
    </location>
</feature>
<comment type="caution">
    <text evidence="2">The sequence shown here is derived from an EMBL/GenBank/DDBJ whole genome shotgun (WGS) entry which is preliminary data.</text>
</comment>
<name>A0A0L0VQ57_9BASI</name>
<dbReference type="EMBL" id="AJIL01000030">
    <property type="protein sequence ID" value="KNF01347.1"/>
    <property type="molecule type" value="Genomic_DNA"/>
</dbReference>
<feature type="region of interest" description="Disordered" evidence="1">
    <location>
        <begin position="118"/>
        <end position="145"/>
    </location>
</feature>
<dbReference type="Proteomes" id="UP000054564">
    <property type="component" value="Unassembled WGS sequence"/>
</dbReference>
<feature type="region of interest" description="Disordered" evidence="1">
    <location>
        <begin position="1"/>
        <end position="50"/>
    </location>
</feature>
<organism evidence="2 3">
    <name type="scientific">Puccinia striiformis f. sp. tritici PST-78</name>
    <dbReference type="NCBI Taxonomy" id="1165861"/>
    <lineage>
        <taxon>Eukaryota</taxon>
        <taxon>Fungi</taxon>
        <taxon>Dikarya</taxon>
        <taxon>Basidiomycota</taxon>
        <taxon>Pucciniomycotina</taxon>
        <taxon>Pucciniomycetes</taxon>
        <taxon>Pucciniales</taxon>
        <taxon>Pucciniaceae</taxon>
        <taxon>Puccinia</taxon>
    </lineage>
</organism>
<feature type="compositionally biased region" description="Polar residues" evidence="1">
    <location>
        <begin position="27"/>
        <end position="40"/>
    </location>
</feature>
<feature type="compositionally biased region" description="Basic and acidic residues" evidence="1">
    <location>
        <begin position="1"/>
        <end position="10"/>
    </location>
</feature>
<evidence type="ECO:0000256" key="1">
    <source>
        <dbReference type="SAM" id="MobiDB-lite"/>
    </source>
</evidence>
<protein>
    <recommendedName>
        <fullName evidence="4">C2H2-type domain-containing protein</fullName>
    </recommendedName>
</protein>
<evidence type="ECO:0000313" key="2">
    <source>
        <dbReference type="EMBL" id="KNF01347.1"/>
    </source>
</evidence>
<feature type="compositionally biased region" description="Basic and acidic residues" evidence="1">
    <location>
        <begin position="72"/>
        <end position="84"/>
    </location>
</feature>
<accession>A0A0L0VQ57</accession>
<gene>
    <name evidence="2" type="ORF">PSTG_05447</name>
</gene>
<proteinExistence type="predicted"/>
<dbReference type="AlphaFoldDB" id="A0A0L0VQ57"/>